<organism evidence="1 2">
    <name type="scientific">Plakobranchus ocellatus</name>
    <dbReference type="NCBI Taxonomy" id="259542"/>
    <lineage>
        <taxon>Eukaryota</taxon>
        <taxon>Metazoa</taxon>
        <taxon>Spiralia</taxon>
        <taxon>Lophotrochozoa</taxon>
        <taxon>Mollusca</taxon>
        <taxon>Gastropoda</taxon>
        <taxon>Heterobranchia</taxon>
        <taxon>Euthyneura</taxon>
        <taxon>Panpulmonata</taxon>
        <taxon>Sacoglossa</taxon>
        <taxon>Placobranchoidea</taxon>
        <taxon>Plakobranchidae</taxon>
        <taxon>Plakobranchus</taxon>
    </lineage>
</organism>
<accession>A0AAV4CD69</accession>
<proteinExistence type="predicted"/>
<dbReference type="PANTHER" id="PTHR33244:SF3">
    <property type="entry name" value="PEPTIDASE A2 DOMAIN-CONTAINING PROTEIN"/>
    <property type="match status" value="1"/>
</dbReference>
<dbReference type="AlphaFoldDB" id="A0AAV4CD69"/>
<comment type="caution">
    <text evidence="1">The sequence shown here is derived from an EMBL/GenBank/DDBJ whole genome shotgun (WGS) entry which is preliminary data.</text>
</comment>
<evidence type="ECO:0000313" key="2">
    <source>
        <dbReference type="Proteomes" id="UP000735302"/>
    </source>
</evidence>
<sequence>MVQTIKTTLKKCKSSKCDPQLALLALLDTYLPSPAEIILGRKIQGTLPSRIRDTNPKSADIKQRLIDRQHTQKHYYETHTKELPVLQVNSRVTVQDTTTGRWSPAKVINHCGDPRSYIVQTDSGQILRRNRLHLRETQVPKEMTASPRSSRG</sequence>
<protein>
    <submittedName>
        <fullName evidence="1">Uncharacterized protein</fullName>
    </submittedName>
</protein>
<evidence type="ECO:0000313" key="1">
    <source>
        <dbReference type="EMBL" id="GFO29370.1"/>
    </source>
</evidence>
<dbReference type="PANTHER" id="PTHR33244">
    <property type="entry name" value="INTEGRASE CATALYTIC DOMAIN-CONTAINING PROTEIN-RELATED"/>
    <property type="match status" value="1"/>
</dbReference>
<reference evidence="1 2" key="1">
    <citation type="journal article" date="2021" name="Elife">
        <title>Chloroplast acquisition without the gene transfer in kleptoplastic sea slugs, Plakobranchus ocellatus.</title>
        <authorList>
            <person name="Maeda T."/>
            <person name="Takahashi S."/>
            <person name="Yoshida T."/>
            <person name="Shimamura S."/>
            <person name="Takaki Y."/>
            <person name="Nagai Y."/>
            <person name="Toyoda A."/>
            <person name="Suzuki Y."/>
            <person name="Arimoto A."/>
            <person name="Ishii H."/>
            <person name="Satoh N."/>
            <person name="Nishiyama T."/>
            <person name="Hasebe M."/>
            <person name="Maruyama T."/>
            <person name="Minagawa J."/>
            <person name="Obokata J."/>
            <person name="Shigenobu S."/>
        </authorList>
    </citation>
    <scope>NUCLEOTIDE SEQUENCE [LARGE SCALE GENOMIC DNA]</scope>
</reference>
<keyword evidence="2" id="KW-1185">Reference proteome</keyword>
<name>A0AAV4CD69_9GAST</name>
<gene>
    <name evidence="1" type="ORF">PoB_005587500</name>
</gene>
<dbReference type="EMBL" id="BLXT01006160">
    <property type="protein sequence ID" value="GFO29370.1"/>
    <property type="molecule type" value="Genomic_DNA"/>
</dbReference>
<dbReference type="Proteomes" id="UP000735302">
    <property type="component" value="Unassembled WGS sequence"/>
</dbReference>